<keyword evidence="1" id="KW-0812">Transmembrane</keyword>
<feature type="transmembrane region" description="Helical" evidence="1">
    <location>
        <begin position="146"/>
        <end position="171"/>
    </location>
</feature>
<reference evidence="3" key="1">
    <citation type="submission" date="2019-11" db="EMBL/GenBank/DDBJ databases">
        <title>The complete genome sequence of Saccharopolyspora sp. E2A.</title>
        <authorList>
            <person name="Zhang G."/>
        </authorList>
    </citation>
    <scope>NUCLEOTIDE SEQUENCE [LARGE SCALE GENOMIC DNA]</scope>
    <source>
        <strain evidence="3">E2A</strain>
    </source>
</reference>
<protein>
    <submittedName>
        <fullName evidence="2">Cytochrome c biogenesis protein CcdA</fullName>
    </submittedName>
</protein>
<dbReference type="EMBL" id="CP045929">
    <property type="protein sequence ID" value="QGK71649.1"/>
    <property type="molecule type" value="Genomic_DNA"/>
</dbReference>
<evidence type="ECO:0000256" key="1">
    <source>
        <dbReference type="SAM" id="Phobius"/>
    </source>
</evidence>
<gene>
    <name evidence="2" type="ORF">GIY23_20895</name>
</gene>
<evidence type="ECO:0000313" key="3">
    <source>
        <dbReference type="Proteomes" id="UP000371041"/>
    </source>
</evidence>
<feature type="transmembrane region" description="Helical" evidence="1">
    <location>
        <begin position="69"/>
        <end position="92"/>
    </location>
</feature>
<name>A0A5Q3QJM1_9PSEU</name>
<keyword evidence="1" id="KW-0472">Membrane</keyword>
<dbReference type="PANTHER" id="PTHR31272:SF4">
    <property type="entry name" value="CYTOCHROME C-TYPE BIOGENESIS PROTEIN HI_1454-RELATED"/>
    <property type="match status" value="1"/>
</dbReference>
<keyword evidence="3" id="KW-1185">Reference proteome</keyword>
<dbReference type="Proteomes" id="UP000371041">
    <property type="component" value="Chromosome"/>
</dbReference>
<organism evidence="2 3">
    <name type="scientific">Allosaccharopolyspora coralli</name>
    <dbReference type="NCBI Taxonomy" id="2665642"/>
    <lineage>
        <taxon>Bacteria</taxon>
        <taxon>Bacillati</taxon>
        <taxon>Actinomycetota</taxon>
        <taxon>Actinomycetes</taxon>
        <taxon>Pseudonocardiales</taxon>
        <taxon>Pseudonocardiaceae</taxon>
        <taxon>Allosaccharopolyspora</taxon>
    </lineage>
</organism>
<dbReference type="KEGG" id="sace:GIY23_20895"/>
<feature type="transmembrane region" description="Helical" evidence="1">
    <location>
        <begin position="183"/>
        <end position="209"/>
    </location>
</feature>
<keyword evidence="1" id="KW-1133">Transmembrane helix</keyword>
<proteinExistence type="predicted"/>
<accession>A0A5Q3QJM1</accession>
<dbReference type="InterPro" id="IPR051790">
    <property type="entry name" value="Cytochrome_c-biogenesis_DsbD"/>
</dbReference>
<evidence type="ECO:0000313" key="2">
    <source>
        <dbReference type="EMBL" id="QGK71649.1"/>
    </source>
</evidence>
<dbReference type="PANTHER" id="PTHR31272">
    <property type="entry name" value="CYTOCHROME C-TYPE BIOGENESIS PROTEIN HI_1454-RELATED"/>
    <property type="match status" value="1"/>
</dbReference>
<feature type="transmembrane region" description="Helical" evidence="1">
    <location>
        <begin position="104"/>
        <end position="126"/>
    </location>
</feature>
<feature type="transmembrane region" description="Helical" evidence="1">
    <location>
        <begin position="221"/>
        <end position="242"/>
    </location>
</feature>
<sequence>MNPTELAASGPLVFAACVAVLAGAISFASPCVVPLVPGYLAYLAGVVGADAPAVDEAEAREVRRGRWRVAGAAGLFVAGFSVVFAAGALLLLGLSDALLANELVLQRVGGVVTVAMGLAFLGLIPALQRDVRVHRVPRTGMWGAPLLGAVFGLGWTPCLGPTLIGVISVAAGTQVDTGIAMRGVLLVLAYCVGLGIPFIVLALGARWAVRSAAWLRTRARTIQLTGGALLVVVGLLLVTGLWGEWVAWMRGPIAGFELPL</sequence>
<dbReference type="RefSeq" id="WP_154078220.1">
    <property type="nucleotide sequence ID" value="NZ_CP045929.1"/>
</dbReference>
<dbReference type="AlphaFoldDB" id="A0A5Q3QJM1"/>